<dbReference type="Proteomes" id="UP000325313">
    <property type="component" value="Unassembled WGS sequence"/>
</dbReference>
<organism evidence="1 2">
    <name type="scientific">Puccinia graminis f. sp. tritici</name>
    <dbReference type="NCBI Taxonomy" id="56615"/>
    <lineage>
        <taxon>Eukaryota</taxon>
        <taxon>Fungi</taxon>
        <taxon>Dikarya</taxon>
        <taxon>Basidiomycota</taxon>
        <taxon>Pucciniomycotina</taxon>
        <taxon>Pucciniomycetes</taxon>
        <taxon>Pucciniales</taxon>
        <taxon>Pucciniaceae</taxon>
        <taxon>Puccinia</taxon>
    </lineage>
</organism>
<evidence type="ECO:0000313" key="1">
    <source>
        <dbReference type="EMBL" id="KAA1138256.1"/>
    </source>
</evidence>
<reference evidence="1 2" key="1">
    <citation type="submission" date="2019-05" db="EMBL/GenBank/DDBJ databases">
        <title>Emergence of the Ug99 lineage of the wheat stem rust pathogen through somatic hybridization.</title>
        <authorList>
            <person name="Li F."/>
            <person name="Upadhyaya N.M."/>
            <person name="Sperschneider J."/>
            <person name="Matny O."/>
            <person name="Nguyen-Phuc H."/>
            <person name="Mago R."/>
            <person name="Raley C."/>
            <person name="Miller M.E."/>
            <person name="Silverstein K.A.T."/>
            <person name="Henningsen E."/>
            <person name="Hirsch C.D."/>
            <person name="Visser B."/>
            <person name="Pretorius Z.A."/>
            <person name="Steffenson B.J."/>
            <person name="Schwessinger B."/>
            <person name="Dodds P.N."/>
            <person name="Figueroa M."/>
        </authorList>
    </citation>
    <scope>NUCLEOTIDE SEQUENCE [LARGE SCALE GENOMIC DNA]</scope>
    <source>
        <strain evidence="1 2">Ug99</strain>
    </source>
</reference>
<proteinExistence type="predicted"/>
<accession>A0A5B0SJA4</accession>
<dbReference type="AlphaFoldDB" id="A0A5B0SJA4"/>
<evidence type="ECO:0000313" key="2">
    <source>
        <dbReference type="Proteomes" id="UP000325313"/>
    </source>
</evidence>
<gene>
    <name evidence="1" type="ORF">PGTUg99_027563</name>
</gene>
<protein>
    <submittedName>
        <fullName evidence="1">Uncharacterized protein</fullName>
    </submittedName>
</protein>
<sequence length="96" mass="10263">MVAGGVSSEFQITSAGITKSVDVLGAPHLPKTLPIVLDSKLQQVYWKCNSDETGVTVIPVVGFCALKARAPCLKSGGRLKLRHGHIARRPGRDLRS</sequence>
<comment type="caution">
    <text evidence="1">The sequence shown here is derived from an EMBL/GenBank/DDBJ whole genome shotgun (WGS) entry which is preliminary data.</text>
</comment>
<dbReference type="EMBL" id="VDEP01000003">
    <property type="protein sequence ID" value="KAA1138256.1"/>
    <property type="molecule type" value="Genomic_DNA"/>
</dbReference>
<name>A0A5B0SJA4_PUCGR</name>